<organism evidence="5 6">
    <name type="scientific">Caballeronia glebae</name>
    <dbReference type="NCBI Taxonomy" id="1777143"/>
    <lineage>
        <taxon>Bacteria</taxon>
        <taxon>Pseudomonadati</taxon>
        <taxon>Pseudomonadota</taxon>
        <taxon>Betaproteobacteria</taxon>
        <taxon>Burkholderiales</taxon>
        <taxon>Burkholderiaceae</taxon>
        <taxon>Caballeronia</taxon>
    </lineage>
</organism>
<evidence type="ECO:0000259" key="4">
    <source>
        <dbReference type="PROSITE" id="PS01124"/>
    </source>
</evidence>
<evidence type="ECO:0000313" key="5">
    <source>
        <dbReference type="EMBL" id="SAK96849.1"/>
    </source>
</evidence>
<name>A0A158DQE3_9BURK</name>
<dbReference type="STRING" id="1777143.AWB82_07075"/>
<dbReference type="EMBL" id="FCOJ02000113">
    <property type="protein sequence ID" value="SAK96849.1"/>
    <property type="molecule type" value="Genomic_DNA"/>
</dbReference>
<dbReference type="SUPFAM" id="SSF51215">
    <property type="entry name" value="Regulatory protein AraC"/>
    <property type="match status" value="1"/>
</dbReference>
<dbReference type="Pfam" id="PF12833">
    <property type="entry name" value="HTH_18"/>
    <property type="match status" value="1"/>
</dbReference>
<keyword evidence="6" id="KW-1185">Reference proteome</keyword>
<sequence>MQAHFTEHSFERHSHATYSIGVTQSGVQKFNCRGTQHASLKGDVMLFNPDEPHDGSRGTDEGFGYAILYVEPALLETWFDRSAGTVVSRYFTHTVVNDGRASRLLSQAVAALSQPQESMSAEVLTSASLIHLLAKYGEYAANVQACIDPGRRRMVMVREFIDAHFQEDLTVDLLGRLVGLSRVHLTRAFSSSFGVPPHIYLNMVRLRQAQSALLSGHSLADAAISAGFADQSHFSRRFKGSVGLSPGAWLKQVTST</sequence>
<dbReference type="GO" id="GO:0043565">
    <property type="term" value="F:sequence-specific DNA binding"/>
    <property type="evidence" value="ECO:0007669"/>
    <property type="project" value="InterPro"/>
</dbReference>
<dbReference type="AlphaFoldDB" id="A0A158DQE3"/>
<dbReference type="PROSITE" id="PS01124">
    <property type="entry name" value="HTH_ARAC_FAMILY_2"/>
    <property type="match status" value="1"/>
</dbReference>
<dbReference type="Gene3D" id="1.10.10.60">
    <property type="entry name" value="Homeodomain-like"/>
    <property type="match status" value="1"/>
</dbReference>
<protein>
    <submittedName>
        <fullName evidence="5">AraC family transcriptional regulator</fullName>
    </submittedName>
</protein>
<evidence type="ECO:0000256" key="1">
    <source>
        <dbReference type="ARBA" id="ARBA00023015"/>
    </source>
</evidence>
<dbReference type="InterPro" id="IPR037923">
    <property type="entry name" value="HTH-like"/>
</dbReference>
<dbReference type="Pfam" id="PF02311">
    <property type="entry name" value="AraC_binding"/>
    <property type="match status" value="1"/>
</dbReference>
<keyword evidence="2" id="KW-0238">DNA-binding</keyword>
<proteinExistence type="predicted"/>
<keyword evidence="1" id="KW-0805">Transcription regulation</keyword>
<dbReference type="SMART" id="SM00342">
    <property type="entry name" value="HTH_ARAC"/>
    <property type="match status" value="1"/>
</dbReference>
<dbReference type="InterPro" id="IPR003313">
    <property type="entry name" value="AraC-bd"/>
</dbReference>
<keyword evidence="3" id="KW-0804">Transcription</keyword>
<feature type="domain" description="HTH araC/xylS-type" evidence="4">
    <location>
        <begin position="155"/>
        <end position="252"/>
    </location>
</feature>
<evidence type="ECO:0000256" key="3">
    <source>
        <dbReference type="ARBA" id="ARBA00023163"/>
    </source>
</evidence>
<dbReference type="PANTHER" id="PTHR46796:SF2">
    <property type="entry name" value="TRANSCRIPTIONAL REGULATORY PROTEIN"/>
    <property type="match status" value="1"/>
</dbReference>
<reference evidence="5" key="1">
    <citation type="submission" date="2016-01" db="EMBL/GenBank/DDBJ databases">
        <authorList>
            <person name="Peeters C."/>
        </authorList>
    </citation>
    <scope>NUCLEOTIDE SEQUENCE [LARGE SCALE GENOMIC DNA]</scope>
    <source>
        <strain evidence="5">LMG 29325</strain>
    </source>
</reference>
<dbReference type="InterPro" id="IPR050204">
    <property type="entry name" value="AraC_XylS_family_regulators"/>
</dbReference>
<dbReference type="InterPro" id="IPR018060">
    <property type="entry name" value="HTH_AraC"/>
</dbReference>
<evidence type="ECO:0000256" key="2">
    <source>
        <dbReference type="ARBA" id="ARBA00023125"/>
    </source>
</evidence>
<dbReference type="Proteomes" id="UP000054596">
    <property type="component" value="Unassembled WGS sequence"/>
</dbReference>
<dbReference type="PANTHER" id="PTHR46796">
    <property type="entry name" value="HTH-TYPE TRANSCRIPTIONAL ACTIVATOR RHAS-RELATED"/>
    <property type="match status" value="1"/>
</dbReference>
<dbReference type="SUPFAM" id="SSF46689">
    <property type="entry name" value="Homeodomain-like"/>
    <property type="match status" value="2"/>
</dbReference>
<accession>A0A158DQE3</accession>
<evidence type="ECO:0000313" key="6">
    <source>
        <dbReference type="Proteomes" id="UP000054596"/>
    </source>
</evidence>
<comment type="caution">
    <text evidence="5">The sequence shown here is derived from an EMBL/GenBank/DDBJ whole genome shotgun (WGS) entry which is preliminary data.</text>
</comment>
<gene>
    <name evidence="5" type="ORF">AWB82_07075</name>
</gene>
<dbReference type="InterPro" id="IPR009057">
    <property type="entry name" value="Homeodomain-like_sf"/>
</dbReference>
<dbReference type="GO" id="GO:0003700">
    <property type="term" value="F:DNA-binding transcription factor activity"/>
    <property type="evidence" value="ECO:0007669"/>
    <property type="project" value="InterPro"/>
</dbReference>